<keyword evidence="4" id="KW-1185">Reference proteome</keyword>
<evidence type="ECO:0008006" key="5">
    <source>
        <dbReference type="Google" id="ProtNLM"/>
    </source>
</evidence>
<keyword evidence="2" id="KW-0732">Signal</keyword>
<feature type="signal peptide" evidence="2">
    <location>
        <begin position="1"/>
        <end position="16"/>
    </location>
</feature>
<proteinExistence type="predicted"/>
<organism evidence="3 4">
    <name type="scientific">Lophiotrema nucula</name>
    <dbReference type="NCBI Taxonomy" id="690887"/>
    <lineage>
        <taxon>Eukaryota</taxon>
        <taxon>Fungi</taxon>
        <taxon>Dikarya</taxon>
        <taxon>Ascomycota</taxon>
        <taxon>Pezizomycotina</taxon>
        <taxon>Dothideomycetes</taxon>
        <taxon>Pleosporomycetidae</taxon>
        <taxon>Pleosporales</taxon>
        <taxon>Lophiotremataceae</taxon>
        <taxon>Lophiotrema</taxon>
    </lineage>
</organism>
<accession>A0A6A5Z6F0</accession>
<dbReference type="OrthoDB" id="4991875at2759"/>
<feature type="region of interest" description="Disordered" evidence="1">
    <location>
        <begin position="103"/>
        <end position="189"/>
    </location>
</feature>
<dbReference type="AlphaFoldDB" id="A0A6A5Z6F0"/>
<reference evidence="3" key="1">
    <citation type="journal article" date="2020" name="Stud. Mycol.">
        <title>101 Dothideomycetes genomes: a test case for predicting lifestyles and emergence of pathogens.</title>
        <authorList>
            <person name="Haridas S."/>
            <person name="Albert R."/>
            <person name="Binder M."/>
            <person name="Bloem J."/>
            <person name="Labutti K."/>
            <person name="Salamov A."/>
            <person name="Andreopoulos B."/>
            <person name="Baker S."/>
            <person name="Barry K."/>
            <person name="Bills G."/>
            <person name="Bluhm B."/>
            <person name="Cannon C."/>
            <person name="Castanera R."/>
            <person name="Culley D."/>
            <person name="Daum C."/>
            <person name="Ezra D."/>
            <person name="Gonzalez J."/>
            <person name="Henrissat B."/>
            <person name="Kuo A."/>
            <person name="Liang C."/>
            <person name="Lipzen A."/>
            <person name="Lutzoni F."/>
            <person name="Magnuson J."/>
            <person name="Mondo S."/>
            <person name="Nolan M."/>
            <person name="Ohm R."/>
            <person name="Pangilinan J."/>
            <person name="Park H.-J."/>
            <person name="Ramirez L."/>
            <person name="Alfaro M."/>
            <person name="Sun H."/>
            <person name="Tritt A."/>
            <person name="Yoshinaga Y."/>
            <person name="Zwiers L.-H."/>
            <person name="Turgeon B."/>
            <person name="Goodwin S."/>
            <person name="Spatafora J."/>
            <person name="Crous P."/>
            <person name="Grigoriev I."/>
        </authorList>
    </citation>
    <scope>NUCLEOTIDE SEQUENCE</scope>
    <source>
        <strain evidence="3">CBS 627.86</strain>
    </source>
</reference>
<feature type="chain" id="PRO_5025531783" description="GPI anchored protein" evidence="2">
    <location>
        <begin position="17"/>
        <end position="217"/>
    </location>
</feature>
<evidence type="ECO:0000256" key="2">
    <source>
        <dbReference type="SAM" id="SignalP"/>
    </source>
</evidence>
<dbReference type="EMBL" id="ML977324">
    <property type="protein sequence ID" value="KAF2114726.1"/>
    <property type="molecule type" value="Genomic_DNA"/>
</dbReference>
<evidence type="ECO:0000313" key="3">
    <source>
        <dbReference type="EMBL" id="KAF2114726.1"/>
    </source>
</evidence>
<feature type="compositionally biased region" description="Low complexity" evidence="1">
    <location>
        <begin position="148"/>
        <end position="189"/>
    </location>
</feature>
<evidence type="ECO:0000256" key="1">
    <source>
        <dbReference type="SAM" id="MobiDB-lite"/>
    </source>
</evidence>
<evidence type="ECO:0000313" key="4">
    <source>
        <dbReference type="Proteomes" id="UP000799770"/>
    </source>
</evidence>
<gene>
    <name evidence="3" type="ORF">BDV96DRAFT_84102</name>
</gene>
<dbReference type="Proteomes" id="UP000799770">
    <property type="component" value="Unassembled WGS sequence"/>
</dbReference>
<name>A0A6A5Z6F0_9PLEO</name>
<dbReference type="PANTHER" id="PTHR40640">
    <property type="entry name" value="ANCHORED GLYCOPROTEIN, PUTATIVE (AFU_ORTHOLOGUE AFUA_8G04860)-RELATED"/>
    <property type="match status" value="1"/>
</dbReference>
<protein>
    <recommendedName>
        <fullName evidence="5">GPI anchored protein</fullName>
    </recommendedName>
</protein>
<dbReference type="PANTHER" id="PTHR40640:SF1">
    <property type="entry name" value="ANCHORED GLYCOPROTEIN, PUTATIVE (AFU_ORTHOLOGUE AFUA_8G04860)-RELATED"/>
    <property type="match status" value="1"/>
</dbReference>
<sequence>MASILLLSSILAFSTAQTTTLTLPFYGYDDMPIVGSIVSADSSATILQLACVEGTDASDCGLFPYQTLTYGPSTYHMDMSVPGDGFTMTQDCVVATSSAVCKESAGGSEANDPGSSTTTYEGSDVTGLPVTVTSGAEKLTASAPLRPTASATTGSGASQTAASVTGLSGTRSATVATSRSSTGPAASASSTGAAAANGVALGSGFVGAVGFLGGLLL</sequence>